<feature type="domain" description="DUF4062" evidence="1">
    <location>
        <begin position="8"/>
        <end position="97"/>
    </location>
</feature>
<evidence type="ECO:0000259" key="1">
    <source>
        <dbReference type="Pfam" id="PF13271"/>
    </source>
</evidence>
<comment type="caution">
    <text evidence="2">The sequence shown here is derived from an EMBL/GenBank/DDBJ whole genome shotgun (WGS) entry which is preliminary data.</text>
</comment>
<evidence type="ECO:0000313" key="3">
    <source>
        <dbReference type="Proteomes" id="UP000257451"/>
    </source>
</evidence>
<dbReference type="SUPFAM" id="SSF48452">
    <property type="entry name" value="TPR-like"/>
    <property type="match status" value="1"/>
</dbReference>
<dbReference type="Pfam" id="PF13271">
    <property type="entry name" value="DUF4062"/>
    <property type="match status" value="1"/>
</dbReference>
<sequence>MSDGIPLRVFVATPGDLTGERDVIRTVINEHNARQRDDLSRFEMVGWEGVRGTARRPQEAINELIGECHYMIVMFRKAWGSEPGSPWGYTSGTEEELFTGLLQLGQLERPIRDVWVAFLPEVSPDPRITQLQEQMKRSHALMYEAPADIRDFKTKLGDRLAAWAEFAGAKVARHIDLLPSSGKDLLRASTLRRDGEKLVELGLPEQGRGHLQESAVLGGPPEQLAYAKFLERSGDLDAAEEVLESAISYFSSQPGTLHTPLAAEAFAALAGLFRRKKADRDAIGRLQQALTLIGDDDPYSSAVRCRIRDELALAQQQVGELESAIENIEASLGERTRRGDELGIAQSNVNRARLHVAMHELDGARSRAERALAILKHHPPGALHANAEVLRAQVLLRQGVGVEALDNIARAVAINRQIGNSRGEAIALLVSAQCHRAASEVDEAIENARAALALNEKIGDSYGASRARWLIDQLGG</sequence>
<proteinExistence type="predicted"/>
<dbReference type="SMART" id="SM00028">
    <property type="entry name" value="TPR"/>
    <property type="match status" value="4"/>
</dbReference>
<reference evidence="2 3" key="1">
    <citation type="journal article" date="2018" name="Sci. Rep.">
        <title>Extensive genomic diversity among Mycobacterium marinum strains revealed by whole genome sequencing.</title>
        <authorList>
            <person name="Das S."/>
            <person name="Pettersson B.M."/>
            <person name="Behra P.R."/>
            <person name="Mallick A."/>
            <person name="Cheramie M."/>
            <person name="Ramesh M."/>
            <person name="Shirreff L."/>
            <person name="DuCote T."/>
            <person name="Dasgupta S."/>
            <person name="Ennis D.G."/>
            <person name="Kirsebom L.A."/>
        </authorList>
    </citation>
    <scope>NUCLEOTIDE SEQUENCE [LARGE SCALE GENOMIC DNA]</scope>
    <source>
        <strain evidence="2 3">Davis1</strain>
    </source>
</reference>
<dbReference type="EMBL" id="PEDF01000212">
    <property type="protein sequence ID" value="RFZ32256.1"/>
    <property type="molecule type" value="Genomic_DNA"/>
</dbReference>
<name>A0A3E2MMX3_MYCMR</name>
<gene>
    <name evidence="2" type="ORF">DAVIS_05403</name>
</gene>
<dbReference type="Gene3D" id="1.25.40.10">
    <property type="entry name" value="Tetratricopeptide repeat domain"/>
    <property type="match status" value="2"/>
</dbReference>
<organism evidence="2 3">
    <name type="scientific">Mycobacterium marinum</name>
    <dbReference type="NCBI Taxonomy" id="1781"/>
    <lineage>
        <taxon>Bacteria</taxon>
        <taxon>Bacillati</taxon>
        <taxon>Actinomycetota</taxon>
        <taxon>Actinomycetes</taxon>
        <taxon>Mycobacteriales</taxon>
        <taxon>Mycobacteriaceae</taxon>
        <taxon>Mycobacterium</taxon>
        <taxon>Mycobacterium ulcerans group</taxon>
    </lineage>
</organism>
<evidence type="ECO:0000313" key="2">
    <source>
        <dbReference type="EMBL" id="RFZ32256.1"/>
    </source>
</evidence>
<dbReference type="Proteomes" id="UP000257451">
    <property type="component" value="Unassembled WGS sequence"/>
</dbReference>
<dbReference type="InterPro" id="IPR019734">
    <property type="entry name" value="TPR_rpt"/>
</dbReference>
<accession>A0A3E2MMX3</accession>
<dbReference type="AlphaFoldDB" id="A0A3E2MMX3"/>
<protein>
    <recommendedName>
        <fullName evidence="1">DUF4062 domain-containing protein</fullName>
    </recommendedName>
</protein>
<dbReference type="RefSeq" id="WP_117433494.1">
    <property type="nucleotide sequence ID" value="NZ_PEDF01000212.1"/>
</dbReference>
<dbReference type="InterPro" id="IPR011990">
    <property type="entry name" value="TPR-like_helical_dom_sf"/>
</dbReference>
<dbReference type="InterPro" id="IPR025139">
    <property type="entry name" value="DUF4062"/>
</dbReference>